<gene>
    <name evidence="2" type="ORF">LCGC14_2755860</name>
</gene>
<dbReference type="InterPro" id="IPR036397">
    <property type="entry name" value="RNaseH_sf"/>
</dbReference>
<dbReference type="InterPro" id="IPR001584">
    <property type="entry name" value="Integrase_cat-core"/>
</dbReference>
<dbReference type="PROSITE" id="PS50994">
    <property type="entry name" value="INTEGRASE"/>
    <property type="match status" value="1"/>
</dbReference>
<dbReference type="EMBL" id="LAZR01050519">
    <property type="protein sequence ID" value="KKK87176.1"/>
    <property type="molecule type" value="Genomic_DNA"/>
</dbReference>
<dbReference type="Gene3D" id="3.30.420.10">
    <property type="entry name" value="Ribonuclease H-like superfamily/Ribonuclease H"/>
    <property type="match status" value="1"/>
</dbReference>
<dbReference type="SUPFAM" id="SSF53098">
    <property type="entry name" value="Ribonuclease H-like"/>
    <property type="match status" value="1"/>
</dbReference>
<evidence type="ECO:0000313" key="2">
    <source>
        <dbReference type="EMBL" id="KKK87176.1"/>
    </source>
</evidence>
<sequence length="421" mass="48418">TIDYMIAMTHRADLSAELLQEIAANNGHPELSKVSTATIRRRLKERQASRRHFREAKERKPRRRWEAARPNDLHQVDYTIMQQFYIDDDGSIGFESPLHRSKNKAGNKKPRLVLFALVDDHSRARYMRAYPGANTLFMLDFLHHAWSPKEAHAFPFRGLPRVLYSDNDSIIKSHKFQRAAGDLGVEVKTHFPGEAQAKGKVEASFRWSKEMEKVTLISKFESLDEVNQFLWDRMLYYNNRRHSTTKVAPFARWLTIHDDELREIPEAIWNALSALWGRLTEGDRARLNAYIDEFVLSAASPPKSREEVIASFNLGRPEGAIAEHIIALVTFLVTFMSQAAAMGAPNLEVLNQETWTLAPVRILEIRDLVEAERRDLIDRDGAVTQLRAWGYDSARASQWLALRDNLIPEADALSWRHRGIL</sequence>
<evidence type="ECO:0000259" key="1">
    <source>
        <dbReference type="PROSITE" id="PS50994"/>
    </source>
</evidence>
<dbReference type="GO" id="GO:0015074">
    <property type="term" value="P:DNA integration"/>
    <property type="evidence" value="ECO:0007669"/>
    <property type="project" value="InterPro"/>
</dbReference>
<protein>
    <recommendedName>
        <fullName evidence="1">Integrase catalytic domain-containing protein</fullName>
    </recommendedName>
</protein>
<dbReference type="PANTHER" id="PTHR35004">
    <property type="entry name" value="TRANSPOSASE RV3428C-RELATED"/>
    <property type="match status" value="1"/>
</dbReference>
<reference evidence="2" key="1">
    <citation type="journal article" date="2015" name="Nature">
        <title>Complex archaea that bridge the gap between prokaryotes and eukaryotes.</title>
        <authorList>
            <person name="Spang A."/>
            <person name="Saw J.H."/>
            <person name="Jorgensen S.L."/>
            <person name="Zaremba-Niedzwiedzka K."/>
            <person name="Martijn J."/>
            <person name="Lind A.E."/>
            <person name="van Eijk R."/>
            <person name="Schleper C."/>
            <person name="Guy L."/>
            <person name="Ettema T.J."/>
        </authorList>
    </citation>
    <scope>NUCLEOTIDE SEQUENCE</scope>
</reference>
<organism evidence="2">
    <name type="scientific">marine sediment metagenome</name>
    <dbReference type="NCBI Taxonomy" id="412755"/>
    <lineage>
        <taxon>unclassified sequences</taxon>
        <taxon>metagenomes</taxon>
        <taxon>ecological metagenomes</taxon>
    </lineage>
</organism>
<feature type="domain" description="Integrase catalytic" evidence="1">
    <location>
        <begin position="66"/>
        <end position="257"/>
    </location>
</feature>
<comment type="caution">
    <text evidence="2">The sequence shown here is derived from an EMBL/GenBank/DDBJ whole genome shotgun (WGS) entry which is preliminary data.</text>
</comment>
<name>A0A0F9BS22_9ZZZZ</name>
<feature type="non-terminal residue" evidence="2">
    <location>
        <position position="1"/>
    </location>
</feature>
<dbReference type="GO" id="GO:0003676">
    <property type="term" value="F:nucleic acid binding"/>
    <property type="evidence" value="ECO:0007669"/>
    <property type="project" value="InterPro"/>
</dbReference>
<proteinExistence type="predicted"/>
<dbReference type="PANTHER" id="PTHR35004:SF7">
    <property type="entry name" value="INTEGRASE PROTEIN"/>
    <property type="match status" value="1"/>
</dbReference>
<dbReference type="InterPro" id="IPR012337">
    <property type="entry name" value="RNaseH-like_sf"/>
</dbReference>
<feature type="non-terminal residue" evidence="2">
    <location>
        <position position="421"/>
    </location>
</feature>
<dbReference type="AlphaFoldDB" id="A0A0F9BS22"/>
<accession>A0A0F9BS22</accession>